<dbReference type="AlphaFoldDB" id="A0A810KXX6"/>
<dbReference type="Gene3D" id="3.40.50.1010">
    <property type="entry name" value="5'-nuclease"/>
    <property type="match status" value="1"/>
</dbReference>
<protein>
    <recommendedName>
        <fullName evidence="3">Nucleic acid-binding protein</fullName>
    </recommendedName>
</protein>
<dbReference type="OrthoDB" id="338425at2"/>
<dbReference type="Proteomes" id="UP000680750">
    <property type="component" value="Chromosome"/>
</dbReference>
<dbReference type="Pfam" id="PF14367">
    <property type="entry name" value="DUF4411"/>
    <property type="match status" value="1"/>
</dbReference>
<dbReference type="EMBL" id="AP023354">
    <property type="protein sequence ID" value="BCJ26888.1"/>
    <property type="molecule type" value="Genomic_DNA"/>
</dbReference>
<organism evidence="1 2">
    <name type="scientific">Actinocatenispora sera</name>
    <dbReference type="NCBI Taxonomy" id="390989"/>
    <lineage>
        <taxon>Bacteria</taxon>
        <taxon>Bacillati</taxon>
        <taxon>Actinomycetota</taxon>
        <taxon>Actinomycetes</taxon>
        <taxon>Micromonosporales</taxon>
        <taxon>Micromonosporaceae</taxon>
        <taxon>Actinocatenispora</taxon>
    </lineage>
</organism>
<evidence type="ECO:0000313" key="1">
    <source>
        <dbReference type="EMBL" id="BCJ26888.1"/>
    </source>
</evidence>
<dbReference type="SUPFAM" id="SSF88723">
    <property type="entry name" value="PIN domain-like"/>
    <property type="match status" value="1"/>
</dbReference>
<evidence type="ECO:0008006" key="3">
    <source>
        <dbReference type="Google" id="ProtNLM"/>
    </source>
</evidence>
<accession>A0A810KXX6</accession>
<gene>
    <name evidence="1" type="ORF">Asera_09960</name>
</gene>
<dbReference type="InterPro" id="IPR016541">
    <property type="entry name" value="UCP008505"/>
</dbReference>
<evidence type="ECO:0000313" key="2">
    <source>
        <dbReference type="Proteomes" id="UP000680750"/>
    </source>
</evidence>
<dbReference type="RefSeq" id="WP_084132686.1">
    <property type="nucleotide sequence ID" value="NZ_AP023354.1"/>
</dbReference>
<dbReference type="KEGG" id="aser:Asera_09960"/>
<name>A0A810KXX6_9ACTN</name>
<keyword evidence="2" id="KW-1185">Reference proteome</keyword>
<reference evidence="1" key="1">
    <citation type="submission" date="2020-08" db="EMBL/GenBank/DDBJ databases">
        <title>Whole genome shotgun sequence of Actinocatenispora sera NBRC 101916.</title>
        <authorList>
            <person name="Komaki H."/>
            <person name="Tamura T."/>
        </authorList>
    </citation>
    <scope>NUCLEOTIDE SEQUENCE</scope>
    <source>
        <strain evidence="1">NBRC 101916</strain>
    </source>
</reference>
<proteinExistence type="predicted"/>
<dbReference type="InterPro" id="IPR029060">
    <property type="entry name" value="PIN-like_dom_sf"/>
</dbReference>
<sequence>MYLIDTNVLIDAKNRHYAFDIVPAFWDWLKQGHKAGKVFTVEKVAEEILGTADELAAWLRKLPPAFRLTPHPKDTASLTALSKWASSGHYTSAAVSTFLSSADYFLVAQACSHHCVVVTHETADPASKRRVKIPDACAALKVVP</sequence>